<sequence>MNPEEFELLRQTALRAIAPIRPADSNTKADKHFLLNGKKTEAGRQLPPYYLVYFLLVDLLGFKNLGRFEKVDWSVPIDFNGKAYIVEHGKFGLNLFAHDPEKEEEAAKNIVVHINKAVKSARRYFDFLALQAVENSKINVVNNSINLRERYEFLRGQYCAILDEIKLLDEAHTFDSKQRKLPFGMYLFYPSHNKREEANWMAISAIEAFFSWTEHVLIHVAILGGAVNSAREVSDLAADDWPKKFQAAFNLKNKTEKVLFDRTLSLRQNLRNFIAHGAFGKQGEAFSFHSTAGAVPVLLPHKRGSKKFSLSEQLDFDTEAAFDLVEEFTNILWAGDRAPARLYVQESRLPTILTFAADGTYRAAMVSLKSMKELVDLLTYQIDQATNMDW</sequence>
<accession>A0A1X0MYB2</accession>
<evidence type="ECO:0000313" key="2">
    <source>
        <dbReference type="Proteomes" id="UP000192815"/>
    </source>
</evidence>
<dbReference type="RefSeq" id="WP_083186142.1">
    <property type="nucleotide sequence ID" value="NZ_CBCRZR010000029.1"/>
</dbReference>
<reference evidence="2" key="1">
    <citation type="submission" date="2017-02" db="EMBL/GenBank/DDBJ databases">
        <title>Pseudomonas floridae sp. nov., a novel pathogenic bacterial species isolated from tomato.</title>
        <authorList>
            <person name="Timilsina S."/>
            <person name="Vallad G.E."/>
            <person name="Jones J.B."/>
        </authorList>
    </citation>
    <scope>NUCLEOTIDE SEQUENCE [LARGE SCALE GENOMIC DNA]</scope>
    <source>
        <strain evidence="2">GEV388</strain>
    </source>
</reference>
<comment type="caution">
    <text evidence="1">The sequence shown here is derived from an EMBL/GenBank/DDBJ whole genome shotgun (WGS) entry which is preliminary data.</text>
</comment>
<dbReference type="AlphaFoldDB" id="A0A1X0MYB2"/>
<dbReference type="Proteomes" id="UP000192815">
    <property type="component" value="Unassembled WGS sequence"/>
</dbReference>
<organism evidence="1 2">
    <name type="scientific">Pseudomonas floridensis</name>
    <dbReference type="NCBI Taxonomy" id="1958950"/>
    <lineage>
        <taxon>Bacteria</taxon>
        <taxon>Pseudomonadati</taxon>
        <taxon>Pseudomonadota</taxon>
        <taxon>Gammaproteobacteria</taxon>
        <taxon>Pseudomonadales</taxon>
        <taxon>Pseudomonadaceae</taxon>
        <taxon>Pseudomonas</taxon>
    </lineage>
</organism>
<dbReference type="EMBL" id="MUIO01000138">
    <property type="protein sequence ID" value="ORC54196.1"/>
    <property type="molecule type" value="Genomic_DNA"/>
</dbReference>
<proteinExistence type="predicted"/>
<dbReference type="OrthoDB" id="6057847at2"/>
<gene>
    <name evidence="1" type="ORF">BZK31_26240</name>
</gene>
<evidence type="ECO:0000313" key="1">
    <source>
        <dbReference type="EMBL" id="ORC54196.1"/>
    </source>
</evidence>
<keyword evidence="2" id="KW-1185">Reference proteome</keyword>
<protein>
    <submittedName>
        <fullName evidence="1">Uncharacterized protein</fullName>
    </submittedName>
</protein>
<name>A0A1X0MYB2_9PSED</name>